<reference evidence="1 2" key="1">
    <citation type="journal article" date="2012" name="Science">
        <title>Ecological populations of bacteria act as socially cohesive units of antibiotic production and resistance.</title>
        <authorList>
            <person name="Cordero O.X."/>
            <person name="Wildschutte H."/>
            <person name="Kirkup B."/>
            <person name="Proehl S."/>
            <person name="Ngo L."/>
            <person name="Hussain F."/>
            <person name="Le Roux F."/>
            <person name="Mincer T."/>
            <person name="Polz M.F."/>
        </authorList>
    </citation>
    <scope>NUCLEOTIDE SEQUENCE [LARGE SCALE GENOMIC DNA]</scope>
    <source>
        <strain evidence="1 2">ZF-129</strain>
    </source>
</reference>
<dbReference type="OrthoDB" id="72471at2"/>
<organism evidence="1 2">
    <name type="scientific">Vibrio genomosp. F10 str. ZF-129</name>
    <dbReference type="NCBI Taxonomy" id="1187848"/>
    <lineage>
        <taxon>Bacteria</taxon>
        <taxon>Pseudomonadati</taxon>
        <taxon>Pseudomonadota</taxon>
        <taxon>Gammaproteobacteria</taxon>
        <taxon>Vibrionales</taxon>
        <taxon>Vibrionaceae</taxon>
        <taxon>Vibrio</taxon>
    </lineage>
</organism>
<gene>
    <name evidence="1" type="ORF">A1QO_02760</name>
</gene>
<dbReference type="eggNOG" id="ENOG5032T0P">
    <property type="taxonomic scope" value="Bacteria"/>
</dbReference>
<dbReference type="RefSeq" id="WP_017041317.1">
    <property type="nucleotide sequence ID" value="NZ_AJYQ02000002.1"/>
</dbReference>
<accession>A0A1E5BK84</accession>
<evidence type="ECO:0008006" key="3">
    <source>
        <dbReference type="Google" id="ProtNLM"/>
    </source>
</evidence>
<protein>
    <recommendedName>
        <fullName evidence="3">ASCH domain-containing protein</fullName>
    </recommendedName>
</protein>
<evidence type="ECO:0000313" key="1">
    <source>
        <dbReference type="EMBL" id="OEE38318.1"/>
    </source>
</evidence>
<dbReference type="AlphaFoldDB" id="A0A1E5BK84"/>
<sequence length="228" mass="26329">MKHIPMIFNTEMVKALLAGRKGVTRRPMDPQPTDSDTGYMWWPSKKLETMVNIDKVTNNEEYWGDLASDICPIASIGDLIWVRETFAALGHNDYAQVNPNSISEIHEYRYKASERDSIANCKDSEVRGYKWVPSIYMPKSASRITLKVTGIRIERVQDITEDQAVLEGIQTEDECQRKAVESGLSWYQKPVECFKNLWGGIYNNWDENPYVWVIEFEVLERNVRNIAA</sequence>
<dbReference type="Proteomes" id="UP000094741">
    <property type="component" value="Unassembled WGS sequence"/>
</dbReference>
<comment type="caution">
    <text evidence="1">The sequence shown here is derived from an EMBL/GenBank/DDBJ whole genome shotgun (WGS) entry which is preliminary data.</text>
</comment>
<proteinExistence type="predicted"/>
<name>A0A1E5BK84_9VIBR</name>
<evidence type="ECO:0000313" key="2">
    <source>
        <dbReference type="Proteomes" id="UP000094741"/>
    </source>
</evidence>
<dbReference type="EMBL" id="AJYQ02000002">
    <property type="protein sequence ID" value="OEE38318.1"/>
    <property type="molecule type" value="Genomic_DNA"/>
</dbReference>